<dbReference type="AlphaFoldDB" id="A0A5M8PCF7"/>
<gene>
    <name evidence="1" type="ORF">FRX48_09287</name>
</gene>
<dbReference type="OrthoDB" id="5412316at2759"/>
<dbReference type="Proteomes" id="UP000324767">
    <property type="component" value="Unassembled WGS sequence"/>
</dbReference>
<sequence length="99" mass="10990">MASNRIVDKVVLATIQKASQQFVLEAATETQTFKRTEANVNAAKSRIISIVQNSDKVLPGNTTKAVVREFEHGVDNHIDVVCLDKDGKYIKTEHIVPKK</sequence>
<accession>A0A5M8PCF7</accession>
<evidence type="ECO:0000313" key="2">
    <source>
        <dbReference type="Proteomes" id="UP000324767"/>
    </source>
</evidence>
<protein>
    <submittedName>
        <fullName evidence="1">Uncharacterized protein</fullName>
    </submittedName>
</protein>
<reference evidence="1 2" key="1">
    <citation type="submission" date="2019-09" db="EMBL/GenBank/DDBJ databases">
        <title>The hologenome of the rock-dwelling lichen Lasallia pustulata.</title>
        <authorList>
            <person name="Greshake Tzovaras B."/>
            <person name="Segers F."/>
            <person name="Bicker A."/>
            <person name="Dal Grande F."/>
            <person name="Otte J."/>
            <person name="Hankeln T."/>
            <person name="Schmitt I."/>
            <person name="Ebersberger I."/>
        </authorList>
    </citation>
    <scope>NUCLEOTIDE SEQUENCE [LARGE SCALE GENOMIC DNA]</scope>
    <source>
        <strain evidence="1">A1-1</strain>
    </source>
</reference>
<comment type="caution">
    <text evidence="1">The sequence shown here is derived from an EMBL/GenBank/DDBJ whole genome shotgun (WGS) entry which is preliminary data.</text>
</comment>
<evidence type="ECO:0000313" key="1">
    <source>
        <dbReference type="EMBL" id="KAA6406989.1"/>
    </source>
</evidence>
<organism evidence="1 2">
    <name type="scientific">Lasallia pustulata</name>
    <dbReference type="NCBI Taxonomy" id="136370"/>
    <lineage>
        <taxon>Eukaryota</taxon>
        <taxon>Fungi</taxon>
        <taxon>Dikarya</taxon>
        <taxon>Ascomycota</taxon>
        <taxon>Pezizomycotina</taxon>
        <taxon>Lecanoromycetes</taxon>
        <taxon>OSLEUM clade</taxon>
        <taxon>Umbilicariomycetidae</taxon>
        <taxon>Umbilicariales</taxon>
        <taxon>Umbilicariaceae</taxon>
        <taxon>Lasallia</taxon>
    </lineage>
</organism>
<name>A0A5M8PCF7_9LECA</name>
<dbReference type="EMBL" id="VXIT01000021">
    <property type="protein sequence ID" value="KAA6406989.1"/>
    <property type="molecule type" value="Genomic_DNA"/>
</dbReference>
<proteinExistence type="predicted"/>